<evidence type="ECO:0000313" key="2">
    <source>
        <dbReference type="Proteomes" id="UP000027265"/>
    </source>
</evidence>
<accession>A0A067QAC1</accession>
<gene>
    <name evidence="1" type="ORF">JAAARDRAFT_51971</name>
</gene>
<proteinExistence type="predicted"/>
<protein>
    <submittedName>
        <fullName evidence="1">Uncharacterized protein</fullName>
    </submittedName>
</protein>
<sequence>MDVDEVIERTVFVNAANWPMGEKARAVKMAVGQSEFGGPGFRPVIVDLLDSA</sequence>
<name>A0A067QAC1_9AGAM</name>
<organism evidence="1 2">
    <name type="scientific">Jaapia argillacea MUCL 33604</name>
    <dbReference type="NCBI Taxonomy" id="933084"/>
    <lineage>
        <taxon>Eukaryota</taxon>
        <taxon>Fungi</taxon>
        <taxon>Dikarya</taxon>
        <taxon>Basidiomycota</taxon>
        <taxon>Agaricomycotina</taxon>
        <taxon>Agaricomycetes</taxon>
        <taxon>Agaricomycetidae</taxon>
        <taxon>Jaapiales</taxon>
        <taxon>Jaapiaceae</taxon>
        <taxon>Jaapia</taxon>
    </lineage>
</organism>
<dbReference type="EMBL" id="KL197709">
    <property type="protein sequence ID" value="KDQ63914.1"/>
    <property type="molecule type" value="Genomic_DNA"/>
</dbReference>
<reference evidence="2" key="1">
    <citation type="journal article" date="2014" name="Proc. Natl. Acad. Sci. U.S.A.">
        <title>Extensive sampling of basidiomycete genomes demonstrates inadequacy of the white-rot/brown-rot paradigm for wood decay fungi.</title>
        <authorList>
            <person name="Riley R."/>
            <person name="Salamov A.A."/>
            <person name="Brown D.W."/>
            <person name="Nagy L.G."/>
            <person name="Floudas D."/>
            <person name="Held B.W."/>
            <person name="Levasseur A."/>
            <person name="Lombard V."/>
            <person name="Morin E."/>
            <person name="Otillar R."/>
            <person name="Lindquist E.A."/>
            <person name="Sun H."/>
            <person name="LaButti K.M."/>
            <person name="Schmutz J."/>
            <person name="Jabbour D."/>
            <person name="Luo H."/>
            <person name="Baker S.E."/>
            <person name="Pisabarro A.G."/>
            <person name="Walton J.D."/>
            <person name="Blanchette R.A."/>
            <person name="Henrissat B."/>
            <person name="Martin F."/>
            <person name="Cullen D."/>
            <person name="Hibbett D.S."/>
            <person name="Grigoriev I.V."/>
        </authorList>
    </citation>
    <scope>NUCLEOTIDE SEQUENCE [LARGE SCALE GENOMIC DNA]</scope>
    <source>
        <strain evidence="2">MUCL 33604</strain>
    </source>
</reference>
<dbReference type="Proteomes" id="UP000027265">
    <property type="component" value="Unassembled WGS sequence"/>
</dbReference>
<dbReference type="OrthoDB" id="3053878at2759"/>
<keyword evidence="2" id="KW-1185">Reference proteome</keyword>
<dbReference type="HOGENOM" id="CLU_3087549_0_0_1"/>
<evidence type="ECO:0000313" key="1">
    <source>
        <dbReference type="EMBL" id="KDQ63914.1"/>
    </source>
</evidence>
<dbReference type="AlphaFoldDB" id="A0A067QAC1"/>
<dbReference type="InParanoid" id="A0A067QAC1"/>